<dbReference type="Proteomes" id="UP000480178">
    <property type="component" value="Chromosome"/>
</dbReference>
<evidence type="ECO:0000313" key="1">
    <source>
        <dbReference type="EMBL" id="QHT65860.1"/>
    </source>
</evidence>
<gene>
    <name evidence="1" type="ORF">GXP67_03855</name>
</gene>
<keyword evidence="2" id="KW-1185">Reference proteome</keyword>
<dbReference type="EMBL" id="CP048222">
    <property type="protein sequence ID" value="QHT65860.1"/>
    <property type="molecule type" value="Genomic_DNA"/>
</dbReference>
<proteinExistence type="predicted"/>
<evidence type="ECO:0000313" key="2">
    <source>
        <dbReference type="Proteomes" id="UP000480178"/>
    </source>
</evidence>
<dbReference type="KEGG" id="rhoz:GXP67_03855"/>
<reference evidence="1 2" key="1">
    <citation type="submission" date="2020-01" db="EMBL/GenBank/DDBJ databases">
        <authorList>
            <person name="Kim M.K."/>
        </authorList>
    </citation>
    <scope>NUCLEOTIDE SEQUENCE [LARGE SCALE GENOMIC DNA]</scope>
    <source>
        <strain evidence="1 2">172606-1</strain>
    </source>
</reference>
<accession>A0A6C0GDV2</accession>
<dbReference type="RefSeq" id="WP_162441937.1">
    <property type="nucleotide sequence ID" value="NZ_CP048222.1"/>
</dbReference>
<organism evidence="1 2">
    <name type="scientific">Rhodocytophaga rosea</name>
    <dbReference type="NCBI Taxonomy" id="2704465"/>
    <lineage>
        <taxon>Bacteria</taxon>
        <taxon>Pseudomonadati</taxon>
        <taxon>Bacteroidota</taxon>
        <taxon>Cytophagia</taxon>
        <taxon>Cytophagales</taxon>
        <taxon>Rhodocytophagaceae</taxon>
        <taxon>Rhodocytophaga</taxon>
    </lineage>
</organism>
<protein>
    <submittedName>
        <fullName evidence="1">Uncharacterized protein</fullName>
    </submittedName>
</protein>
<sequence>MNTTYLAYSKQILEKVSFDKYLFEKELHKAIEILPEVEISELYNWCITAFGSDYLSIIQQSFNL</sequence>
<name>A0A6C0GDV2_9BACT</name>
<dbReference type="AlphaFoldDB" id="A0A6C0GDV2"/>